<dbReference type="EMBL" id="LAZR01024808">
    <property type="protein sequence ID" value="KKL73940.1"/>
    <property type="molecule type" value="Genomic_DNA"/>
</dbReference>
<feature type="non-terminal residue" evidence="1">
    <location>
        <position position="247"/>
    </location>
</feature>
<organism evidence="1">
    <name type="scientific">marine sediment metagenome</name>
    <dbReference type="NCBI Taxonomy" id="412755"/>
    <lineage>
        <taxon>unclassified sequences</taxon>
        <taxon>metagenomes</taxon>
        <taxon>ecological metagenomes</taxon>
    </lineage>
</organism>
<name>A0A0F9GX53_9ZZZZ</name>
<gene>
    <name evidence="1" type="ORF">LCGC14_2069890</name>
</gene>
<sequence>MGTRSDAWAVYLDKDETLFLRLTEDGTLIGSAGDLDLGSTSLEIGEIFVGDDKGIFLGDDQDTKIEYDEDGTNQTRVTGADWLFVDANTIYADSQGPILGGSSDFTMLHDGTDTIFDNTFVGDTIFRLGDDAATTEFKIQNNSALDLFAVDGAGVVDIDGTIDLDTAFGAAAGTAVDVAATSADADGAATGLLVAVEQITNVRTSTRVAGVKSKVTSLTGDTANVDYACFEGAATVGEANADHSFLY</sequence>
<reference evidence="1" key="1">
    <citation type="journal article" date="2015" name="Nature">
        <title>Complex archaea that bridge the gap between prokaryotes and eukaryotes.</title>
        <authorList>
            <person name="Spang A."/>
            <person name="Saw J.H."/>
            <person name="Jorgensen S.L."/>
            <person name="Zaremba-Niedzwiedzka K."/>
            <person name="Martijn J."/>
            <person name="Lind A.E."/>
            <person name="van Eijk R."/>
            <person name="Schleper C."/>
            <person name="Guy L."/>
            <person name="Ettema T.J."/>
        </authorList>
    </citation>
    <scope>NUCLEOTIDE SEQUENCE</scope>
</reference>
<accession>A0A0F9GX53</accession>
<evidence type="ECO:0000313" key="1">
    <source>
        <dbReference type="EMBL" id="KKL73940.1"/>
    </source>
</evidence>
<comment type="caution">
    <text evidence="1">The sequence shown here is derived from an EMBL/GenBank/DDBJ whole genome shotgun (WGS) entry which is preliminary data.</text>
</comment>
<dbReference type="AlphaFoldDB" id="A0A0F9GX53"/>
<proteinExistence type="predicted"/>
<protein>
    <submittedName>
        <fullName evidence="1">Uncharacterized protein</fullName>
    </submittedName>
</protein>